<keyword evidence="4" id="KW-0436">Ligase</keyword>
<keyword evidence="2" id="KW-0963">Cytoplasm</keyword>
<dbReference type="CDD" id="cd00859">
    <property type="entry name" value="HisRS_anticodon"/>
    <property type="match status" value="1"/>
</dbReference>
<name>A0ABR5J3G0_9ACTN</name>
<dbReference type="PANTHER" id="PTHR11476:SF7">
    <property type="entry name" value="HISTIDINE--TRNA LIGASE"/>
    <property type="match status" value="1"/>
</dbReference>
<keyword evidence="3" id="KW-0547">Nucleotide-binding</keyword>
<dbReference type="Gene3D" id="3.40.50.800">
    <property type="entry name" value="Anticodon-binding domain"/>
    <property type="match status" value="1"/>
</dbReference>
<evidence type="ECO:0000256" key="2">
    <source>
        <dbReference type="ARBA" id="ARBA00022490"/>
    </source>
</evidence>
<dbReference type="Proteomes" id="UP000037020">
    <property type="component" value="Unassembled WGS sequence"/>
</dbReference>
<dbReference type="InterPro" id="IPR004154">
    <property type="entry name" value="Anticodon-bd"/>
</dbReference>
<evidence type="ECO:0000259" key="5">
    <source>
        <dbReference type="Pfam" id="PF03129"/>
    </source>
</evidence>
<evidence type="ECO:0000313" key="7">
    <source>
        <dbReference type="Proteomes" id="UP000037020"/>
    </source>
</evidence>
<dbReference type="Pfam" id="PF03129">
    <property type="entry name" value="HGTP_anticodon"/>
    <property type="match status" value="1"/>
</dbReference>
<protein>
    <submittedName>
        <fullName evidence="6">Histidyl-tRNA synthetase</fullName>
    </submittedName>
</protein>
<keyword evidence="3" id="KW-0067">ATP-binding</keyword>
<organism evidence="6 7">
    <name type="scientific">Streptomyces varsoviensis</name>
    <dbReference type="NCBI Taxonomy" id="67373"/>
    <lineage>
        <taxon>Bacteria</taxon>
        <taxon>Bacillati</taxon>
        <taxon>Actinomycetota</taxon>
        <taxon>Actinomycetes</taxon>
        <taxon>Kitasatosporales</taxon>
        <taxon>Streptomycetaceae</taxon>
        <taxon>Streptomyces</taxon>
    </lineage>
</organism>
<evidence type="ECO:0000313" key="6">
    <source>
        <dbReference type="EMBL" id="KOG87949.1"/>
    </source>
</evidence>
<dbReference type="InterPro" id="IPR033656">
    <property type="entry name" value="HisRS_anticodon"/>
</dbReference>
<evidence type="ECO:0000256" key="1">
    <source>
        <dbReference type="ARBA" id="ARBA00008226"/>
    </source>
</evidence>
<reference evidence="6 7" key="1">
    <citation type="submission" date="2015-07" db="EMBL/GenBank/DDBJ databases">
        <authorList>
            <person name="Ju K.-S."/>
            <person name="Doroghazi J.R."/>
            <person name="Metcalf W.W."/>
        </authorList>
    </citation>
    <scope>NUCLEOTIDE SEQUENCE [LARGE SCALE GENOMIC DNA]</scope>
    <source>
        <strain evidence="6 7">NRRL B-3589</strain>
    </source>
</reference>
<dbReference type="InterPro" id="IPR036621">
    <property type="entry name" value="Anticodon-bd_dom_sf"/>
</dbReference>
<comment type="similarity">
    <text evidence="1">Belongs to the class-II aminoacyl-tRNA synthetase family.</text>
</comment>
<keyword evidence="4" id="KW-0030">Aminoacyl-tRNA synthetase</keyword>
<sequence>LPSVGWALGVDRTVLALRAEGVELELPAATEVFAVPLGEEARRALFTVVTELRRAGVAADFAYGGKGLKNAMKSANRSGARYAVVAGERDLAEGVVQLKDLESGEQAPVAFDTVVSELLAKRG</sequence>
<feature type="non-terminal residue" evidence="6">
    <location>
        <position position="1"/>
    </location>
</feature>
<proteinExistence type="inferred from homology"/>
<evidence type="ECO:0000256" key="4">
    <source>
        <dbReference type="ARBA" id="ARBA00023146"/>
    </source>
</evidence>
<accession>A0ABR5J3G0</accession>
<feature type="domain" description="Anticodon-binding" evidence="5">
    <location>
        <begin position="32"/>
        <end position="120"/>
    </location>
</feature>
<dbReference type="PANTHER" id="PTHR11476">
    <property type="entry name" value="HISTIDYL-TRNA SYNTHETASE"/>
    <property type="match status" value="1"/>
</dbReference>
<evidence type="ECO:0000256" key="3">
    <source>
        <dbReference type="ARBA" id="ARBA00022840"/>
    </source>
</evidence>
<gene>
    <name evidence="6" type="ORF">ADK38_22555</name>
</gene>
<dbReference type="EMBL" id="LGUT01001942">
    <property type="protein sequence ID" value="KOG87949.1"/>
    <property type="molecule type" value="Genomic_DNA"/>
</dbReference>
<comment type="caution">
    <text evidence="6">The sequence shown here is derived from an EMBL/GenBank/DDBJ whole genome shotgun (WGS) entry which is preliminary data.</text>
</comment>
<dbReference type="SUPFAM" id="SSF52954">
    <property type="entry name" value="Class II aaRS ABD-related"/>
    <property type="match status" value="1"/>
</dbReference>
<keyword evidence="7" id="KW-1185">Reference proteome</keyword>